<feature type="DNA-binding region" description="OmpR/PhoB-type" evidence="4">
    <location>
        <begin position="128"/>
        <end position="230"/>
    </location>
</feature>
<dbReference type="SMART" id="SM00862">
    <property type="entry name" value="Trans_reg_C"/>
    <property type="match status" value="1"/>
</dbReference>
<organism evidence="6 7">
    <name type="scientific">Enterococcus rotai</name>
    <dbReference type="NCBI Taxonomy" id="118060"/>
    <lineage>
        <taxon>Bacteria</taxon>
        <taxon>Bacillati</taxon>
        <taxon>Bacillota</taxon>
        <taxon>Bacilli</taxon>
        <taxon>Lactobacillales</taxon>
        <taxon>Enterococcaceae</taxon>
        <taxon>Enterococcus</taxon>
    </lineage>
</organism>
<keyword evidence="1" id="KW-0805">Transcription regulation</keyword>
<dbReference type="KEGG" id="erx:ATZ35_10630"/>
<keyword evidence="3" id="KW-0804">Transcription</keyword>
<dbReference type="EMBL" id="CP013655">
    <property type="protein sequence ID" value="ALS37592.1"/>
    <property type="molecule type" value="Genomic_DNA"/>
</dbReference>
<dbReference type="AlphaFoldDB" id="A0A0U2XBU7"/>
<evidence type="ECO:0000256" key="1">
    <source>
        <dbReference type="ARBA" id="ARBA00023015"/>
    </source>
</evidence>
<keyword evidence="7" id="KW-1185">Reference proteome</keyword>
<dbReference type="Proteomes" id="UP000067523">
    <property type="component" value="Chromosome"/>
</dbReference>
<dbReference type="CDD" id="cd00383">
    <property type="entry name" value="trans_reg_C"/>
    <property type="match status" value="1"/>
</dbReference>
<evidence type="ECO:0000259" key="5">
    <source>
        <dbReference type="PROSITE" id="PS51755"/>
    </source>
</evidence>
<accession>A0A0U2XBU7</accession>
<dbReference type="GO" id="GO:0006355">
    <property type="term" value="P:regulation of DNA-templated transcription"/>
    <property type="evidence" value="ECO:0007669"/>
    <property type="project" value="InterPro"/>
</dbReference>
<dbReference type="STRING" id="118060.ATZ35_10630"/>
<dbReference type="GO" id="GO:0003677">
    <property type="term" value="F:DNA binding"/>
    <property type="evidence" value="ECO:0007669"/>
    <property type="project" value="UniProtKB-UniRule"/>
</dbReference>
<keyword evidence="2 4" id="KW-0238">DNA-binding</keyword>
<evidence type="ECO:0000256" key="4">
    <source>
        <dbReference type="PROSITE-ProRule" id="PRU01091"/>
    </source>
</evidence>
<dbReference type="InterPro" id="IPR001867">
    <property type="entry name" value="OmpR/PhoB-type_DNA-bd"/>
</dbReference>
<name>A0A0U2XBU7_9ENTE</name>
<dbReference type="PROSITE" id="PS51755">
    <property type="entry name" value="OMPR_PHOB"/>
    <property type="match status" value="1"/>
</dbReference>
<dbReference type="RefSeq" id="WP_208927232.1">
    <property type="nucleotide sequence ID" value="NZ_CP013655.1"/>
</dbReference>
<evidence type="ECO:0000256" key="3">
    <source>
        <dbReference type="ARBA" id="ARBA00023163"/>
    </source>
</evidence>
<proteinExistence type="predicted"/>
<reference evidence="7" key="1">
    <citation type="submission" date="2015-12" db="EMBL/GenBank/DDBJ databases">
        <authorList>
            <person name="Lauer A."/>
            <person name="Humrighouse B."/>
            <person name="Loparev V."/>
            <person name="Shewmaker P.L."/>
            <person name="Whitney A.M."/>
            <person name="McLaughlin R.W."/>
        </authorList>
    </citation>
    <scope>NUCLEOTIDE SEQUENCE [LARGE SCALE GENOMIC DNA]</scope>
    <source>
        <strain evidence="7">LMG 26678</strain>
    </source>
</reference>
<dbReference type="GO" id="GO:0000160">
    <property type="term" value="P:phosphorelay signal transduction system"/>
    <property type="evidence" value="ECO:0007669"/>
    <property type="project" value="InterPro"/>
</dbReference>
<gene>
    <name evidence="6" type="ORF">ATZ35_10630</name>
</gene>
<evidence type="ECO:0000313" key="7">
    <source>
        <dbReference type="Proteomes" id="UP000067523"/>
    </source>
</evidence>
<protein>
    <submittedName>
        <fullName evidence="6">Transcriptional regulator</fullName>
    </submittedName>
</protein>
<sequence>MYTIGIFRDSSQPVLDYTKELVSLGHEVTILQVGDVGSELASIDAFIIEESTMSDLSNICKNILELRTRLNKLIWVLLIENDEETKTKKKIYLQLGADGVSVYEDEFVLQFSNILKRIENKEEPNVLQMMPTTDPLLELLPENLSVLKEGKVEISLTKLEFKVFELLFDKHDKALTYEEIYQHIWGNESAEKKEYRVSNIIFHLRGKIEEDPTTPKFIKTVRTIGYKLALNPQVNNVGMKKA</sequence>
<dbReference type="InterPro" id="IPR036388">
    <property type="entry name" value="WH-like_DNA-bd_sf"/>
</dbReference>
<evidence type="ECO:0000313" key="6">
    <source>
        <dbReference type="EMBL" id="ALS37592.1"/>
    </source>
</evidence>
<evidence type="ECO:0000256" key="2">
    <source>
        <dbReference type="ARBA" id="ARBA00023125"/>
    </source>
</evidence>
<dbReference type="Pfam" id="PF00486">
    <property type="entry name" value="Trans_reg_C"/>
    <property type="match status" value="1"/>
</dbReference>
<dbReference type="Gene3D" id="1.10.10.10">
    <property type="entry name" value="Winged helix-like DNA-binding domain superfamily/Winged helix DNA-binding domain"/>
    <property type="match status" value="1"/>
</dbReference>
<feature type="domain" description="OmpR/PhoB-type" evidence="5">
    <location>
        <begin position="128"/>
        <end position="230"/>
    </location>
</feature>
<dbReference type="InterPro" id="IPR016032">
    <property type="entry name" value="Sig_transdc_resp-reg_C-effctor"/>
</dbReference>
<dbReference type="SUPFAM" id="SSF46894">
    <property type="entry name" value="C-terminal effector domain of the bipartite response regulators"/>
    <property type="match status" value="1"/>
</dbReference>